<keyword evidence="3" id="KW-1185">Reference proteome</keyword>
<reference evidence="2" key="1">
    <citation type="submission" date="2023-03" db="EMBL/GenBank/DDBJ databases">
        <title>Multiphase analysis and comparison of six strains from genera Psychromarinibacter, Lutimaribacter, and Maritimibacter, including a novel species: Psychromarinibacter sediminicola sp. nov.</title>
        <authorList>
            <person name="Wang Y.-H."/>
            <person name="Ye M.-Q."/>
            <person name="Du Z.-J."/>
        </authorList>
    </citation>
    <scope>NUCLEOTIDE SEQUENCE</scope>
    <source>
        <strain evidence="2">C21-152</strain>
    </source>
</reference>
<evidence type="ECO:0000313" key="3">
    <source>
        <dbReference type="Proteomes" id="UP001220964"/>
    </source>
</evidence>
<proteinExistence type="predicted"/>
<dbReference type="EMBL" id="JARGYC010000057">
    <property type="protein sequence ID" value="MDF0602668.1"/>
    <property type="molecule type" value="Genomic_DNA"/>
</dbReference>
<gene>
    <name evidence="2" type="ORF">P1J78_18165</name>
</gene>
<sequence>MLKLIVLTGLALTAMPATAQERYPFCETYVYADTTAFPCLPCMLTVRRDDAAETYYLTSNNGWTAELEWYETGPDSAEGVGRWADEAGEMYGGQTFRISAGTDGPDWLAVTMAHDASWLAPSINLGFRCAE</sequence>
<dbReference type="Proteomes" id="UP001220964">
    <property type="component" value="Unassembled WGS sequence"/>
</dbReference>
<name>A0AAE3NSE4_9RHOB</name>
<protein>
    <recommendedName>
        <fullName evidence="4">Secreted protein</fullName>
    </recommendedName>
</protein>
<dbReference type="RefSeq" id="WP_275568794.1">
    <property type="nucleotide sequence ID" value="NZ_JARGYC010000057.1"/>
</dbReference>
<comment type="caution">
    <text evidence="2">The sequence shown here is derived from an EMBL/GenBank/DDBJ whole genome shotgun (WGS) entry which is preliminary data.</text>
</comment>
<dbReference type="AlphaFoldDB" id="A0AAE3NSE4"/>
<evidence type="ECO:0008006" key="4">
    <source>
        <dbReference type="Google" id="ProtNLM"/>
    </source>
</evidence>
<keyword evidence="1" id="KW-0732">Signal</keyword>
<feature type="chain" id="PRO_5042248229" description="Secreted protein" evidence="1">
    <location>
        <begin position="20"/>
        <end position="131"/>
    </location>
</feature>
<organism evidence="2 3">
    <name type="scientific">Psychromarinibacter sediminicola</name>
    <dbReference type="NCBI Taxonomy" id="3033385"/>
    <lineage>
        <taxon>Bacteria</taxon>
        <taxon>Pseudomonadati</taxon>
        <taxon>Pseudomonadota</taxon>
        <taxon>Alphaproteobacteria</taxon>
        <taxon>Rhodobacterales</taxon>
        <taxon>Paracoccaceae</taxon>
        <taxon>Psychromarinibacter</taxon>
    </lineage>
</organism>
<feature type="signal peptide" evidence="1">
    <location>
        <begin position="1"/>
        <end position="19"/>
    </location>
</feature>
<evidence type="ECO:0000313" key="2">
    <source>
        <dbReference type="EMBL" id="MDF0602668.1"/>
    </source>
</evidence>
<evidence type="ECO:0000256" key="1">
    <source>
        <dbReference type="SAM" id="SignalP"/>
    </source>
</evidence>
<accession>A0AAE3NSE4</accession>